<dbReference type="PANTHER" id="PTHR24421:SF10">
    <property type="entry name" value="NITRATE_NITRITE SENSOR PROTEIN NARQ"/>
    <property type="match status" value="1"/>
</dbReference>
<evidence type="ECO:0000256" key="8">
    <source>
        <dbReference type="ARBA" id="ARBA00022741"/>
    </source>
</evidence>
<evidence type="ECO:0000256" key="12">
    <source>
        <dbReference type="ARBA" id="ARBA00023012"/>
    </source>
</evidence>
<dbReference type="Gene3D" id="1.10.8.500">
    <property type="entry name" value="HAMP domain in histidine kinase"/>
    <property type="match status" value="1"/>
</dbReference>
<evidence type="ECO:0000256" key="14">
    <source>
        <dbReference type="PIRNR" id="PIRNR003167"/>
    </source>
</evidence>
<evidence type="ECO:0000313" key="19">
    <source>
        <dbReference type="Proteomes" id="UP000005835"/>
    </source>
</evidence>
<protein>
    <recommendedName>
        <fullName evidence="14">Sensor protein</fullName>
        <ecNumber evidence="14">2.7.13.3</ecNumber>
    </recommendedName>
</protein>
<keyword evidence="3 14" id="KW-1003">Cell membrane</keyword>
<dbReference type="CDD" id="cd19408">
    <property type="entry name" value="NarX_NarQ_sensor"/>
    <property type="match status" value="1"/>
</dbReference>
<dbReference type="Gene3D" id="1.20.120.960">
    <property type="entry name" value="Histidine kinase NarX, sensor domain"/>
    <property type="match status" value="1"/>
</dbReference>
<reference evidence="18 19" key="1">
    <citation type="submission" date="2012-05" db="EMBL/GenBank/DDBJ databases">
        <title>The Genome Sequence of Sutterella wadsworthensis 2_1_59BFAA.</title>
        <authorList>
            <consortium name="The Broad Institute Genome Sequencing Platform"/>
            <person name="Earl A."/>
            <person name="Ward D."/>
            <person name="Feldgarden M."/>
            <person name="Gevers D."/>
            <person name="Daigneault M."/>
            <person name="Strauss J."/>
            <person name="Allen-Vercoe E."/>
            <person name="Walker B."/>
            <person name="Young S.K."/>
            <person name="Zeng Q."/>
            <person name="Gargeya S."/>
            <person name="Fitzgerald M."/>
            <person name="Haas B."/>
            <person name="Abouelleil A."/>
            <person name="Alvarado L."/>
            <person name="Arachchi H.M."/>
            <person name="Berlin A.M."/>
            <person name="Chapman S.B."/>
            <person name="Goldberg J."/>
            <person name="Griggs A."/>
            <person name="Gujja S."/>
            <person name="Hansen M."/>
            <person name="Howarth C."/>
            <person name="Imamovic A."/>
            <person name="Larimer J."/>
            <person name="McCowen C."/>
            <person name="Montmayeur A."/>
            <person name="Murphy C."/>
            <person name="Neiman D."/>
            <person name="Pearson M."/>
            <person name="Priest M."/>
            <person name="Roberts A."/>
            <person name="Saif S."/>
            <person name="Shea T."/>
            <person name="Sisk P."/>
            <person name="Sykes S."/>
            <person name="Wortman J."/>
            <person name="Nusbaum C."/>
            <person name="Birren B."/>
        </authorList>
    </citation>
    <scope>NUCLEOTIDE SEQUENCE [LARGE SCALE GENOMIC DNA]</scope>
    <source>
        <strain evidence="18 19">2_1_59BFAA</strain>
    </source>
</reference>
<feature type="domain" description="Histidine kinase" evidence="16">
    <location>
        <begin position="390"/>
        <end position="587"/>
    </location>
</feature>
<keyword evidence="12 14" id="KW-0902">Two-component regulatory system</keyword>
<dbReference type="Gene3D" id="1.20.5.1930">
    <property type="match status" value="1"/>
</dbReference>
<dbReference type="AlphaFoldDB" id="K1KFC9"/>
<dbReference type="PROSITE" id="PS50109">
    <property type="entry name" value="HIS_KIN"/>
    <property type="match status" value="1"/>
</dbReference>
<keyword evidence="11 15" id="KW-1133">Transmembrane helix</keyword>
<gene>
    <name evidence="18" type="ORF">HMPREF9465_01982</name>
</gene>
<evidence type="ECO:0000259" key="17">
    <source>
        <dbReference type="PROSITE" id="PS50885"/>
    </source>
</evidence>
<dbReference type="STRING" id="742823.HMPREF9465_01982"/>
<dbReference type="Pfam" id="PF13675">
    <property type="entry name" value="PilJ"/>
    <property type="match status" value="1"/>
</dbReference>
<evidence type="ECO:0000256" key="7">
    <source>
        <dbReference type="ARBA" id="ARBA00022692"/>
    </source>
</evidence>
<dbReference type="Pfam" id="PF00672">
    <property type="entry name" value="HAMP"/>
    <property type="match status" value="1"/>
</dbReference>
<evidence type="ECO:0000256" key="15">
    <source>
        <dbReference type="SAM" id="Phobius"/>
    </source>
</evidence>
<feature type="transmembrane region" description="Helical" evidence="15">
    <location>
        <begin position="170"/>
        <end position="189"/>
    </location>
</feature>
<dbReference type="EC" id="2.7.13.3" evidence="14"/>
<keyword evidence="6 14" id="KW-0808">Transferase</keyword>
<dbReference type="InterPro" id="IPR003594">
    <property type="entry name" value="HATPase_dom"/>
</dbReference>
<comment type="subcellular location">
    <subcellularLocation>
        <location evidence="2">Cell inner membrane</location>
        <topology evidence="2">Multi-pass membrane protein</topology>
    </subcellularLocation>
</comment>
<dbReference type="GO" id="GO:0005524">
    <property type="term" value="F:ATP binding"/>
    <property type="evidence" value="ECO:0007669"/>
    <property type="project" value="UniProtKB-UniRule"/>
</dbReference>
<keyword evidence="10 14" id="KW-0067">ATP-binding</keyword>
<keyword evidence="4 14" id="KW-0997">Cell inner membrane</keyword>
<dbReference type="PATRIC" id="fig|742823.3.peg.1980"/>
<dbReference type="SMART" id="SM00304">
    <property type="entry name" value="HAMP"/>
    <property type="match status" value="1"/>
</dbReference>
<dbReference type="InterPro" id="IPR003660">
    <property type="entry name" value="HAMP_dom"/>
</dbReference>
<dbReference type="eggNOG" id="COG3850">
    <property type="taxonomic scope" value="Bacteria"/>
</dbReference>
<comment type="catalytic activity">
    <reaction evidence="1 14">
        <text>ATP + protein L-histidine = ADP + protein N-phospho-L-histidine.</text>
        <dbReference type="EC" id="2.7.13.3"/>
    </reaction>
</comment>
<dbReference type="OrthoDB" id="9813412at2"/>
<dbReference type="RefSeq" id="WP_005436639.1">
    <property type="nucleotide sequence ID" value="NZ_JH815519.1"/>
</dbReference>
<sequence length="588" mass="64633">MRIIKWLRASIVRQCFVVLAVIGLLAVLAAAPALILTERSTGSGGAINVSGSMRMQSYKLALAVADPFSSFEQRREKTMTALDEFGVKLMSPGLLNGVPHDSGNPAYIQYVALKDRFEKGVRPLAEASIDSLEARRRFTEQIPSFVEDVDRFVQTLENGLNERLALLQKILTLILFGAMGVSFVMLLVMQRSIFRPLLAIGSAADAVRKGDFSVRAKVPAPDEIGRLATSFNFMVDELGRLYGNLEHEVEKKTEDLNRRNAGLQFLSRVAQSAAWGAVFKRHSLDDLLEESCVQFGARAVRLVVSTDGTAAVLGESDAWPEDEPETGVVRFVLSNANPSMGTLEAVFDAEPEDWQTGFGEALAQTIGRGIERSTRQSDDRRLAVLEERSTIARELHDSIAQSLSYSRIQMHRLKVFIERGEPQEKVMEAVNELSEGITTAYRQLREVLTTFRLQISSSGLNGAVEETVEEFRGRTGIATTVSNALLGLELTPNEQIHFVHILREALVNVEKHARASSVRVTLSRGADDMFVLRVQDDGVGIPAAPGRYKHFGLSIMKERAEALHGTLTVAPAEGGGTCVTLVVPERRD</sequence>
<evidence type="ECO:0000256" key="10">
    <source>
        <dbReference type="ARBA" id="ARBA00022840"/>
    </source>
</evidence>
<name>K1KFC9_9BURK</name>
<keyword evidence="7 15" id="KW-0812">Transmembrane</keyword>
<dbReference type="SUPFAM" id="SSF58104">
    <property type="entry name" value="Methyl-accepting chemotaxis protein (MCP) signaling domain"/>
    <property type="match status" value="1"/>
</dbReference>
<dbReference type="InterPro" id="IPR029095">
    <property type="entry name" value="NarX-like_N"/>
</dbReference>
<dbReference type="InterPro" id="IPR011712">
    <property type="entry name" value="Sig_transdc_His_kin_sub3_dim/P"/>
</dbReference>
<dbReference type="InterPro" id="IPR005467">
    <property type="entry name" value="His_kinase_dom"/>
</dbReference>
<evidence type="ECO:0000256" key="5">
    <source>
        <dbReference type="ARBA" id="ARBA00022553"/>
    </source>
</evidence>
<evidence type="ECO:0000256" key="2">
    <source>
        <dbReference type="ARBA" id="ARBA00004429"/>
    </source>
</evidence>
<dbReference type="PANTHER" id="PTHR24421">
    <property type="entry name" value="NITRATE/NITRITE SENSOR PROTEIN NARX-RELATED"/>
    <property type="match status" value="1"/>
</dbReference>
<dbReference type="SUPFAM" id="SSF55874">
    <property type="entry name" value="ATPase domain of HSP90 chaperone/DNA topoisomerase II/histidine kinase"/>
    <property type="match status" value="1"/>
</dbReference>
<dbReference type="CDD" id="cd16917">
    <property type="entry name" value="HATPase_UhpB-NarQ-NarX-like"/>
    <property type="match status" value="1"/>
</dbReference>
<organism evidence="18 19">
    <name type="scientific">Sutterella wadsworthensis 2_1_59BFAA</name>
    <dbReference type="NCBI Taxonomy" id="742823"/>
    <lineage>
        <taxon>Bacteria</taxon>
        <taxon>Pseudomonadati</taxon>
        <taxon>Pseudomonadota</taxon>
        <taxon>Betaproteobacteria</taxon>
        <taxon>Burkholderiales</taxon>
        <taxon>Sutterellaceae</taxon>
        <taxon>Sutterella</taxon>
    </lineage>
</organism>
<dbReference type="InterPro" id="IPR042295">
    <property type="entry name" value="NarX-like_N_sf"/>
</dbReference>
<feature type="domain" description="HAMP" evidence="17">
    <location>
        <begin position="191"/>
        <end position="243"/>
    </location>
</feature>
<dbReference type="EMBL" id="ADMG01000042">
    <property type="protein sequence ID" value="EKB30454.1"/>
    <property type="molecule type" value="Genomic_DNA"/>
</dbReference>
<evidence type="ECO:0000256" key="9">
    <source>
        <dbReference type="ARBA" id="ARBA00022777"/>
    </source>
</evidence>
<dbReference type="SMART" id="SM00387">
    <property type="entry name" value="HATPase_c"/>
    <property type="match status" value="1"/>
</dbReference>
<keyword evidence="9 14" id="KW-0418">Kinase</keyword>
<dbReference type="Proteomes" id="UP000005835">
    <property type="component" value="Unassembled WGS sequence"/>
</dbReference>
<evidence type="ECO:0000256" key="3">
    <source>
        <dbReference type="ARBA" id="ARBA00022475"/>
    </source>
</evidence>
<dbReference type="GO" id="GO:0000155">
    <property type="term" value="F:phosphorelay sensor kinase activity"/>
    <property type="evidence" value="ECO:0007669"/>
    <property type="project" value="UniProtKB-UniRule"/>
</dbReference>
<keyword evidence="13 14" id="KW-0472">Membrane</keyword>
<dbReference type="CDD" id="cd06225">
    <property type="entry name" value="HAMP"/>
    <property type="match status" value="1"/>
</dbReference>
<evidence type="ECO:0000313" key="18">
    <source>
        <dbReference type="EMBL" id="EKB30454.1"/>
    </source>
</evidence>
<evidence type="ECO:0000256" key="1">
    <source>
        <dbReference type="ARBA" id="ARBA00000085"/>
    </source>
</evidence>
<dbReference type="PIRSF" id="PIRSF003167">
    <property type="entry name" value="STHK_NarX/NarQ"/>
    <property type="match status" value="1"/>
</dbReference>
<evidence type="ECO:0000256" key="11">
    <source>
        <dbReference type="ARBA" id="ARBA00022989"/>
    </source>
</evidence>
<dbReference type="Pfam" id="PF02518">
    <property type="entry name" value="HATPase_c"/>
    <property type="match status" value="1"/>
</dbReference>
<dbReference type="GO" id="GO:0005886">
    <property type="term" value="C:plasma membrane"/>
    <property type="evidence" value="ECO:0007669"/>
    <property type="project" value="UniProtKB-SubCell"/>
</dbReference>
<dbReference type="InterPro" id="IPR016380">
    <property type="entry name" value="Sig_transdc_His_kin_NarX/NarQ"/>
</dbReference>
<keyword evidence="19" id="KW-1185">Reference proteome</keyword>
<dbReference type="Gene3D" id="3.30.565.10">
    <property type="entry name" value="Histidine kinase-like ATPase, C-terminal domain"/>
    <property type="match status" value="1"/>
</dbReference>
<dbReference type="HOGENOM" id="CLU_000445_20_10_4"/>
<dbReference type="SUPFAM" id="SSF158472">
    <property type="entry name" value="HAMP domain-like"/>
    <property type="match status" value="1"/>
</dbReference>
<dbReference type="InterPro" id="IPR050482">
    <property type="entry name" value="Sensor_HK_TwoCompSys"/>
</dbReference>
<evidence type="ECO:0000256" key="13">
    <source>
        <dbReference type="ARBA" id="ARBA00023136"/>
    </source>
</evidence>
<accession>K1KFC9</accession>
<dbReference type="GO" id="GO:0046983">
    <property type="term" value="F:protein dimerization activity"/>
    <property type="evidence" value="ECO:0007669"/>
    <property type="project" value="UniProtKB-UniRule"/>
</dbReference>
<comment type="caution">
    <text evidence="18">The sequence shown here is derived from an EMBL/GenBank/DDBJ whole genome shotgun (WGS) entry which is preliminary data.</text>
</comment>
<evidence type="ECO:0000256" key="4">
    <source>
        <dbReference type="ARBA" id="ARBA00022519"/>
    </source>
</evidence>
<proteinExistence type="predicted"/>
<dbReference type="Pfam" id="PF07730">
    <property type="entry name" value="HisKA_3"/>
    <property type="match status" value="1"/>
</dbReference>
<dbReference type="PROSITE" id="PS50885">
    <property type="entry name" value="HAMP"/>
    <property type="match status" value="1"/>
</dbReference>
<keyword evidence="8 14" id="KW-0547">Nucleotide-binding</keyword>
<keyword evidence="5" id="KW-0597">Phosphoprotein</keyword>
<evidence type="ECO:0000259" key="16">
    <source>
        <dbReference type="PROSITE" id="PS50109"/>
    </source>
</evidence>
<evidence type="ECO:0000256" key="6">
    <source>
        <dbReference type="ARBA" id="ARBA00022679"/>
    </source>
</evidence>
<dbReference type="InterPro" id="IPR036890">
    <property type="entry name" value="HATPase_C_sf"/>
</dbReference>